<gene>
    <name evidence="2" type="ORF">J2X20_000941</name>
</gene>
<reference evidence="2 3" key="1">
    <citation type="submission" date="2023-07" db="EMBL/GenBank/DDBJ databases">
        <title>Sorghum-associated microbial communities from plants grown in Nebraska, USA.</title>
        <authorList>
            <person name="Schachtman D."/>
        </authorList>
    </citation>
    <scope>NUCLEOTIDE SEQUENCE [LARGE SCALE GENOMIC DNA]</scope>
    <source>
        <strain evidence="2 3">BE314</strain>
    </source>
</reference>
<protein>
    <submittedName>
        <fullName evidence="2">Uncharacterized protein</fullName>
    </submittedName>
</protein>
<evidence type="ECO:0000313" key="3">
    <source>
        <dbReference type="Proteomes" id="UP001180453"/>
    </source>
</evidence>
<comment type="caution">
    <text evidence="2">The sequence shown here is derived from an EMBL/GenBank/DDBJ whole genome shotgun (WGS) entry which is preliminary data.</text>
</comment>
<dbReference type="Proteomes" id="UP001180453">
    <property type="component" value="Unassembled WGS sequence"/>
</dbReference>
<dbReference type="EMBL" id="JAVDXU010000001">
    <property type="protein sequence ID" value="MDR7268312.1"/>
    <property type="molecule type" value="Genomic_DNA"/>
</dbReference>
<name>A0ABU1YHH5_ROSSA</name>
<organism evidence="2 3">
    <name type="scientific">Roseateles saccharophilus</name>
    <name type="common">Pseudomonas saccharophila</name>
    <dbReference type="NCBI Taxonomy" id="304"/>
    <lineage>
        <taxon>Bacteria</taxon>
        <taxon>Pseudomonadati</taxon>
        <taxon>Pseudomonadota</taxon>
        <taxon>Betaproteobacteria</taxon>
        <taxon>Burkholderiales</taxon>
        <taxon>Sphaerotilaceae</taxon>
        <taxon>Roseateles</taxon>
    </lineage>
</organism>
<evidence type="ECO:0000256" key="1">
    <source>
        <dbReference type="SAM" id="MobiDB-lite"/>
    </source>
</evidence>
<sequence>MPFVTPSEAQISGFSPRSMGHGGDEIAPMPGRCPLSPFILASLRWRALTRVSA</sequence>
<evidence type="ECO:0000313" key="2">
    <source>
        <dbReference type="EMBL" id="MDR7268312.1"/>
    </source>
</evidence>
<feature type="region of interest" description="Disordered" evidence="1">
    <location>
        <begin position="1"/>
        <end position="27"/>
    </location>
</feature>
<keyword evidence="3" id="KW-1185">Reference proteome</keyword>
<proteinExistence type="predicted"/>
<accession>A0ABU1YHH5</accession>